<dbReference type="GO" id="GO:0005789">
    <property type="term" value="C:endoplasmic reticulum membrane"/>
    <property type="evidence" value="ECO:0007669"/>
    <property type="project" value="UniProtKB-SubCell"/>
</dbReference>
<name>A0AAD2K3E8_9AGAR</name>
<dbReference type="EC" id="2.1.1.100" evidence="5"/>
<dbReference type="GO" id="GO:0032259">
    <property type="term" value="P:methylation"/>
    <property type="evidence" value="ECO:0007669"/>
    <property type="project" value="UniProtKB-KW"/>
</dbReference>
<feature type="transmembrane region" description="Helical" evidence="5">
    <location>
        <begin position="150"/>
        <end position="170"/>
    </location>
</feature>
<dbReference type="Gene3D" id="1.20.120.1630">
    <property type="match status" value="1"/>
</dbReference>
<dbReference type="PANTHER" id="PTHR12714:SF9">
    <property type="entry name" value="PROTEIN-S-ISOPRENYLCYSTEINE O-METHYLTRANSFERASE"/>
    <property type="match status" value="1"/>
</dbReference>
<dbReference type="AlphaFoldDB" id="A0AAD2K3E8"/>
<feature type="non-terminal residue" evidence="7">
    <location>
        <position position="257"/>
    </location>
</feature>
<keyword evidence="8" id="KW-1185">Reference proteome</keyword>
<keyword evidence="4 5" id="KW-0472">Membrane</keyword>
<feature type="chain" id="PRO_5041960701" description="Protein-S-isoprenylcysteine O-methyltransferase" evidence="6">
    <location>
        <begin position="20"/>
        <end position="257"/>
    </location>
</feature>
<evidence type="ECO:0000256" key="1">
    <source>
        <dbReference type="ARBA" id="ARBA00004141"/>
    </source>
</evidence>
<organism evidence="7 8">
    <name type="scientific">Mycena citricolor</name>
    <dbReference type="NCBI Taxonomy" id="2018698"/>
    <lineage>
        <taxon>Eukaryota</taxon>
        <taxon>Fungi</taxon>
        <taxon>Dikarya</taxon>
        <taxon>Basidiomycota</taxon>
        <taxon>Agaricomycotina</taxon>
        <taxon>Agaricomycetes</taxon>
        <taxon>Agaricomycetidae</taxon>
        <taxon>Agaricales</taxon>
        <taxon>Marasmiineae</taxon>
        <taxon>Mycenaceae</taxon>
        <taxon>Mycena</taxon>
    </lineage>
</organism>
<keyword evidence="5" id="KW-0808">Transferase</keyword>
<evidence type="ECO:0000256" key="3">
    <source>
        <dbReference type="ARBA" id="ARBA00022989"/>
    </source>
</evidence>
<evidence type="ECO:0000256" key="5">
    <source>
        <dbReference type="RuleBase" id="RU362022"/>
    </source>
</evidence>
<evidence type="ECO:0000256" key="4">
    <source>
        <dbReference type="ARBA" id="ARBA00023136"/>
    </source>
</evidence>
<keyword evidence="5" id="KW-0256">Endoplasmic reticulum</keyword>
<dbReference type="PANTHER" id="PTHR12714">
    <property type="entry name" value="PROTEIN-S ISOPRENYLCYSTEINE O-METHYLTRANSFERASE"/>
    <property type="match status" value="1"/>
</dbReference>
<keyword evidence="5" id="KW-0949">S-adenosyl-L-methionine</keyword>
<feature type="transmembrane region" description="Helical" evidence="5">
    <location>
        <begin position="91"/>
        <end position="112"/>
    </location>
</feature>
<gene>
    <name evidence="7" type="ORF">MYCIT1_LOCUS25044</name>
</gene>
<keyword evidence="6" id="KW-0732">Signal</keyword>
<comment type="subcellular location">
    <subcellularLocation>
        <location evidence="5">Endoplasmic reticulum membrane</location>
        <topology evidence="5">Multi-pass membrane protein</topology>
    </subcellularLocation>
    <subcellularLocation>
        <location evidence="1">Membrane</location>
        <topology evidence="1">Multi-pass membrane protein</topology>
    </subcellularLocation>
</comment>
<keyword evidence="5" id="KW-0489">Methyltransferase</keyword>
<keyword evidence="2 5" id="KW-0812">Transmembrane</keyword>
<dbReference type="Pfam" id="PF04140">
    <property type="entry name" value="ICMT"/>
    <property type="match status" value="1"/>
</dbReference>
<evidence type="ECO:0000256" key="2">
    <source>
        <dbReference type="ARBA" id="ARBA00022692"/>
    </source>
</evidence>
<comment type="similarity">
    <text evidence="5">Belongs to the class VI-like SAM-binding methyltransferase superfamily. Isoprenylcysteine carboxyl methyltransferase family.</text>
</comment>
<keyword evidence="3 5" id="KW-1133">Transmembrane helix</keyword>
<feature type="transmembrane region" description="Helical" evidence="5">
    <location>
        <begin position="190"/>
        <end position="207"/>
    </location>
</feature>
<dbReference type="InterPro" id="IPR007269">
    <property type="entry name" value="ICMT_MeTrfase"/>
</dbReference>
<accession>A0AAD2K3E8</accession>
<sequence>PSAIMSLLKVPLLMLGSIAVHTTMTSPNPAAPTERQLKPSGLERIAPKWAPVLLKGVFWGLGIAECVTILAQHFPHLETISQALDPNNGAAHLTLTPTFLAGFISSIVGTSIRLHCYSRLQKHFTFELSTRPDQQLVTDGAYGLVRHPSYLGALFSGIGAALCVFVPGSWLVACSGLVRPGEAWEPKISAIWAVALTLAAVGLGSRIRKEDRMMKERFGKEWEDWVGRVPYRLVPFRALYTPRGRSSGHEDRSELHL</sequence>
<evidence type="ECO:0000256" key="6">
    <source>
        <dbReference type="SAM" id="SignalP"/>
    </source>
</evidence>
<evidence type="ECO:0000313" key="8">
    <source>
        <dbReference type="Proteomes" id="UP001295794"/>
    </source>
</evidence>
<evidence type="ECO:0000313" key="7">
    <source>
        <dbReference type="EMBL" id="CAK5276626.1"/>
    </source>
</evidence>
<dbReference type="Proteomes" id="UP001295794">
    <property type="component" value="Unassembled WGS sequence"/>
</dbReference>
<protein>
    <recommendedName>
        <fullName evidence="5">Protein-S-isoprenylcysteine O-methyltransferase</fullName>
        <ecNumber evidence="5">2.1.1.100</ecNumber>
    </recommendedName>
</protein>
<feature type="signal peptide" evidence="6">
    <location>
        <begin position="1"/>
        <end position="19"/>
    </location>
</feature>
<proteinExistence type="inferred from homology"/>
<comment type="catalytic activity">
    <reaction evidence="5">
        <text>[protein]-C-terminal S-[(2E,6E)-farnesyl]-L-cysteine + S-adenosyl-L-methionine = [protein]-C-terminal S-[(2E,6E)-farnesyl]-L-cysteine methyl ester + S-adenosyl-L-homocysteine</text>
        <dbReference type="Rhea" id="RHEA:21672"/>
        <dbReference type="Rhea" id="RHEA-COMP:12125"/>
        <dbReference type="Rhea" id="RHEA-COMP:12126"/>
        <dbReference type="ChEBI" id="CHEBI:57856"/>
        <dbReference type="ChEBI" id="CHEBI:59789"/>
        <dbReference type="ChEBI" id="CHEBI:90510"/>
        <dbReference type="ChEBI" id="CHEBI:90511"/>
        <dbReference type="EC" id="2.1.1.100"/>
    </reaction>
</comment>
<dbReference type="GO" id="GO:0004671">
    <property type="term" value="F:protein C-terminal S-isoprenylcysteine carboxyl O-methyltransferase activity"/>
    <property type="evidence" value="ECO:0007669"/>
    <property type="project" value="UniProtKB-EC"/>
</dbReference>
<comment type="caution">
    <text evidence="7">The sequence shown here is derived from an EMBL/GenBank/DDBJ whole genome shotgun (WGS) entry which is preliminary data.</text>
</comment>
<dbReference type="EMBL" id="CAVNYO010000411">
    <property type="protein sequence ID" value="CAK5276626.1"/>
    <property type="molecule type" value="Genomic_DNA"/>
</dbReference>
<reference evidence="7" key="1">
    <citation type="submission" date="2023-11" db="EMBL/GenBank/DDBJ databases">
        <authorList>
            <person name="De Vega J J."/>
            <person name="De Vega J J."/>
        </authorList>
    </citation>
    <scope>NUCLEOTIDE SEQUENCE</scope>
</reference>
<feature type="transmembrane region" description="Helical" evidence="5">
    <location>
        <begin position="52"/>
        <end position="71"/>
    </location>
</feature>